<feature type="domain" description="2EXR" evidence="2">
    <location>
        <begin position="109"/>
        <end position="186"/>
    </location>
</feature>
<name>A0A9P4YE86_CRYP1</name>
<feature type="region of interest" description="Disordered" evidence="1">
    <location>
        <begin position="137"/>
        <end position="156"/>
    </location>
</feature>
<feature type="compositionally biased region" description="Low complexity" evidence="1">
    <location>
        <begin position="32"/>
        <end position="41"/>
    </location>
</feature>
<dbReference type="Proteomes" id="UP000803844">
    <property type="component" value="Unassembled WGS sequence"/>
</dbReference>
<organism evidence="3 4">
    <name type="scientific">Cryphonectria parasitica (strain ATCC 38755 / EP155)</name>
    <dbReference type="NCBI Taxonomy" id="660469"/>
    <lineage>
        <taxon>Eukaryota</taxon>
        <taxon>Fungi</taxon>
        <taxon>Dikarya</taxon>
        <taxon>Ascomycota</taxon>
        <taxon>Pezizomycotina</taxon>
        <taxon>Sordariomycetes</taxon>
        <taxon>Sordariomycetidae</taxon>
        <taxon>Diaporthales</taxon>
        <taxon>Cryphonectriaceae</taxon>
        <taxon>Cryphonectria-Endothia species complex</taxon>
        <taxon>Cryphonectria</taxon>
    </lineage>
</organism>
<evidence type="ECO:0000313" key="4">
    <source>
        <dbReference type="Proteomes" id="UP000803844"/>
    </source>
</evidence>
<dbReference type="RefSeq" id="XP_040782272.1">
    <property type="nucleotide sequence ID" value="XM_040922997.1"/>
</dbReference>
<comment type="caution">
    <text evidence="3">The sequence shown here is derived from an EMBL/GenBank/DDBJ whole genome shotgun (WGS) entry which is preliminary data.</text>
</comment>
<feature type="region of interest" description="Disordered" evidence="1">
    <location>
        <begin position="72"/>
        <end position="96"/>
    </location>
</feature>
<protein>
    <recommendedName>
        <fullName evidence="2">2EXR domain-containing protein</fullName>
    </recommendedName>
</protein>
<dbReference type="PANTHER" id="PTHR35910">
    <property type="entry name" value="2EXR DOMAIN-CONTAINING PROTEIN"/>
    <property type="match status" value="1"/>
</dbReference>
<feature type="region of interest" description="Disordered" evidence="1">
    <location>
        <begin position="22"/>
        <end position="51"/>
    </location>
</feature>
<proteinExistence type="predicted"/>
<evidence type="ECO:0000313" key="3">
    <source>
        <dbReference type="EMBL" id="KAF3771311.1"/>
    </source>
</evidence>
<dbReference type="Pfam" id="PF20150">
    <property type="entry name" value="2EXR"/>
    <property type="match status" value="1"/>
</dbReference>
<dbReference type="GeneID" id="63840126"/>
<sequence>MADPENAGYRLLSFEYKQPVKEAEPLGPVDITDTTPKSATTTPPPATKELPSLSSLMASLQEIDGSINHEQETKVKATAEEPTAASAVVEEGSDDSGVAPPAVSLLTEFHLFGDLPTELRLKIWDLTFLPRVVELRPTRPNYSPSHDDGRRPQWQSGCSNPAALSVCAEARAMALEHFRTAFPLACITSTPAQSPDPLNPYLRYSAGGDTGHYSFTGPSADGRARLLRRTLYVSPDEDTVCLLGQDSDFARLSHVMRLFQEADPKGLGIARLGLSVRGWGYGGSAVMMKGLGRTILRDLEQLVLFMYGEHKPPPEWRERGAALGGEQLEAFRRTGNCCELVPCEGSSAWLAYKVWSGGKGRQFWDDDGNILRVGRNEIRIMDLEFKDGW</sequence>
<dbReference type="AlphaFoldDB" id="A0A9P4YE86"/>
<accession>A0A9P4YE86</accession>
<evidence type="ECO:0000259" key="2">
    <source>
        <dbReference type="Pfam" id="PF20150"/>
    </source>
</evidence>
<dbReference type="InterPro" id="IPR045518">
    <property type="entry name" value="2EXR"/>
</dbReference>
<dbReference type="PANTHER" id="PTHR35910:SF6">
    <property type="entry name" value="2EXR DOMAIN-CONTAINING PROTEIN"/>
    <property type="match status" value="1"/>
</dbReference>
<dbReference type="EMBL" id="MU032344">
    <property type="protein sequence ID" value="KAF3771311.1"/>
    <property type="molecule type" value="Genomic_DNA"/>
</dbReference>
<reference evidence="3" key="1">
    <citation type="journal article" date="2020" name="Phytopathology">
        <title>Genome sequence of the chestnut blight fungus Cryphonectria parasitica EP155: A fundamental resource for an archetypical invasive plant pathogen.</title>
        <authorList>
            <person name="Crouch J.A."/>
            <person name="Dawe A."/>
            <person name="Aerts A."/>
            <person name="Barry K."/>
            <person name="Churchill A.C.L."/>
            <person name="Grimwood J."/>
            <person name="Hillman B."/>
            <person name="Milgroom M.G."/>
            <person name="Pangilinan J."/>
            <person name="Smith M."/>
            <person name="Salamov A."/>
            <person name="Schmutz J."/>
            <person name="Yadav J."/>
            <person name="Grigoriev I.V."/>
            <person name="Nuss D."/>
        </authorList>
    </citation>
    <scope>NUCLEOTIDE SEQUENCE</scope>
    <source>
        <strain evidence="3">EP155</strain>
    </source>
</reference>
<gene>
    <name evidence="3" type="ORF">M406DRAFT_354810</name>
</gene>
<keyword evidence="4" id="KW-1185">Reference proteome</keyword>
<evidence type="ECO:0000256" key="1">
    <source>
        <dbReference type="SAM" id="MobiDB-lite"/>
    </source>
</evidence>
<dbReference type="OrthoDB" id="3473305at2759"/>